<feature type="transmembrane region" description="Helical" evidence="11">
    <location>
        <begin position="379"/>
        <end position="408"/>
    </location>
</feature>
<keyword evidence="11" id="KW-0479">Metal-binding</keyword>
<name>A0A7S6WML6_9SPIR</name>
<dbReference type="Gene3D" id="2.30.42.10">
    <property type="match status" value="2"/>
</dbReference>
<dbReference type="SUPFAM" id="SSF50156">
    <property type="entry name" value="PDZ domain-like"/>
    <property type="match status" value="2"/>
</dbReference>
<dbReference type="Pfam" id="PF02163">
    <property type="entry name" value="Peptidase_M50"/>
    <property type="match status" value="1"/>
</dbReference>
<keyword evidence="9 11" id="KW-0482">Metalloprotease</keyword>
<evidence type="ECO:0000256" key="3">
    <source>
        <dbReference type="ARBA" id="ARBA00007931"/>
    </source>
</evidence>
<feature type="transmembrane region" description="Helical" evidence="11">
    <location>
        <begin position="108"/>
        <end position="129"/>
    </location>
</feature>
<dbReference type="GO" id="GO:0006508">
    <property type="term" value="P:proteolysis"/>
    <property type="evidence" value="ECO:0007669"/>
    <property type="project" value="UniProtKB-KW"/>
</dbReference>
<dbReference type="GO" id="GO:0016020">
    <property type="term" value="C:membrane"/>
    <property type="evidence" value="ECO:0007669"/>
    <property type="project" value="UniProtKB-SubCell"/>
</dbReference>
<evidence type="ECO:0000256" key="9">
    <source>
        <dbReference type="ARBA" id="ARBA00023049"/>
    </source>
</evidence>
<dbReference type="PANTHER" id="PTHR42837">
    <property type="entry name" value="REGULATOR OF SIGMA-E PROTEASE RSEP"/>
    <property type="match status" value="1"/>
</dbReference>
<evidence type="ECO:0000313" key="14">
    <source>
        <dbReference type="Proteomes" id="UP000593915"/>
    </source>
</evidence>
<evidence type="ECO:0000256" key="8">
    <source>
        <dbReference type="ARBA" id="ARBA00022989"/>
    </source>
</evidence>
<gene>
    <name evidence="13" type="primary">rseP</name>
    <name evidence="13" type="ORF">IFE08_08780</name>
</gene>
<dbReference type="NCBIfam" id="TIGR00054">
    <property type="entry name" value="RIP metalloprotease RseP"/>
    <property type="match status" value="1"/>
</dbReference>
<keyword evidence="8 11" id="KW-1133">Transmembrane helix</keyword>
<evidence type="ECO:0000256" key="6">
    <source>
        <dbReference type="ARBA" id="ARBA00022801"/>
    </source>
</evidence>
<comment type="subcellular location">
    <subcellularLocation>
        <location evidence="2">Membrane</location>
        <topology evidence="2">Multi-pass membrane protein</topology>
    </subcellularLocation>
</comment>
<dbReference type="GO" id="GO:0046872">
    <property type="term" value="F:metal ion binding"/>
    <property type="evidence" value="ECO:0007669"/>
    <property type="project" value="UniProtKB-KW"/>
</dbReference>
<keyword evidence="4 13" id="KW-0645">Protease</keyword>
<keyword evidence="10 11" id="KW-0472">Membrane</keyword>
<feature type="transmembrane region" description="Helical" evidence="11">
    <location>
        <begin position="420"/>
        <end position="441"/>
    </location>
</feature>
<dbReference type="InterPro" id="IPR008915">
    <property type="entry name" value="Peptidase_M50"/>
</dbReference>
<dbReference type="Proteomes" id="UP000593915">
    <property type="component" value="Chromosome"/>
</dbReference>
<dbReference type="AlphaFoldDB" id="A0A7S6WML6"/>
<comment type="cofactor">
    <cofactor evidence="1 11">
        <name>Zn(2+)</name>
        <dbReference type="ChEBI" id="CHEBI:29105"/>
    </cofactor>
</comment>
<evidence type="ECO:0000256" key="11">
    <source>
        <dbReference type="RuleBase" id="RU362031"/>
    </source>
</evidence>
<sequence length="450" mass="49567">MIKILIGLFILSVMVFIHELGHFIAAKLSGVIVETFSIGWGPVLFKKKFRGTEYRLSAIPMGGYCGMKGENAFREAIEKKLTAMPKEEGGLYSVHPFKRIIIAFAGPFANYLSAILALSIVSAIGSTYYTTSNQIAPVYYYNEKDDSPARLAGLEMGDKILSINGEKTETFSDIVKLIVPQAKEEVTLVIERNGEILEKKLIPKLDPKTGAGVIGFYSYVPAELAGTVPSSAAEAAGLKEGDIIIRADGEQIRNTRDLEAVLKKSLAETAEFTVLRNGEEITKTVNLIRTEQGFDLGLKIKTVKVDIPGTGFFKSFINGFILTHKTITLTFKSFGLLFKGVDLKQAVSGPLRITHILGDTAEQGFKESFLTGLSDVLNIVSLISISLFIMNLLPVPVLDGGLILFALTEFVLRRQIHPKILYYIQFIGFAFIGAVFLFALWGDFWFFFKG</sequence>
<accession>A0A7S6WML6</accession>
<evidence type="ECO:0000256" key="7">
    <source>
        <dbReference type="ARBA" id="ARBA00022833"/>
    </source>
</evidence>
<reference evidence="13 14" key="1">
    <citation type="submission" date="2020-09" db="EMBL/GenBank/DDBJ databases">
        <title>Characterization of Treponema spp. from bovine digital dermatitis in Korea.</title>
        <authorList>
            <person name="Espiritu H.M."/>
            <person name="Cho Y.I."/>
            <person name="Mamuad L."/>
        </authorList>
    </citation>
    <scope>NUCLEOTIDE SEQUENCE [LARGE SCALE GENOMIC DNA]</scope>
    <source>
        <strain evidence="13 14">KS1</strain>
    </source>
</reference>
<dbReference type="SMART" id="SM00228">
    <property type="entry name" value="PDZ"/>
    <property type="match status" value="2"/>
</dbReference>
<dbReference type="CDD" id="cd23081">
    <property type="entry name" value="cpPDZ_EcRseP-like"/>
    <property type="match status" value="1"/>
</dbReference>
<feature type="domain" description="PDZ" evidence="12">
    <location>
        <begin position="146"/>
        <end position="194"/>
    </location>
</feature>
<dbReference type="InterPro" id="IPR036034">
    <property type="entry name" value="PDZ_sf"/>
</dbReference>
<dbReference type="PROSITE" id="PS50106">
    <property type="entry name" value="PDZ"/>
    <property type="match status" value="1"/>
</dbReference>
<comment type="similarity">
    <text evidence="3 11">Belongs to the peptidase M50B family.</text>
</comment>
<proteinExistence type="inferred from homology"/>
<dbReference type="EMBL" id="CP061839">
    <property type="protein sequence ID" value="QOW59953.1"/>
    <property type="molecule type" value="Genomic_DNA"/>
</dbReference>
<protein>
    <recommendedName>
        <fullName evidence="11">Zinc metalloprotease</fullName>
        <ecNumber evidence="11">3.4.24.-</ecNumber>
    </recommendedName>
</protein>
<dbReference type="GO" id="GO:0004222">
    <property type="term" value="F:metalloendopeptidase activity"/>
    <property type="evidence" value="ECO:0007669"/>
    <property type="project" value="InterPro"/>
</dbReference>
<evidence type="ECO:0000256" key="5">
    <source>
        <dbReference type="ARBA" id="ARBA00022692"/>
    </source>
</evidence>
<evidence type="ECO:0000256" key="10">
    <source>
        <dbReference type="ARBA" id="ARBA00023136"/>
    </source>
</evidence>
<dbReference type="InterPro" id="IPR041489">
    <property type="entry name" value="PDZ_6"/>
</dbReference>
<evidence type="ECO:0000313" key="13">
    <source>
        <dbReference type="EMBL" id="QOW59953.1"/>
    </source>
</evidence>
<dbReference type="CDD" id="cd06163">
    <property type="entry name" value="S2P-M50_PDZ_RseP-like"/>
    <property type="match status" value="1"/>
</dbReference>
<keyword evidence="7 11" id="KW-0862">Zinc</keyword>
<dbReference type="Pfam" id="PF17820">
    <property type="entry name" value="PDZ_6"/>
    <property type="match status" value="2"/>
</dbReference>
<organism evidence="13 14">
    <name type="scientific">Treponema pedis</name>
    <dbReference type="NCBI Taxonomy" id="409322"/>
    <lineage>
        <taxon>Bacteria</taxon>
        <taxon>Pseudomonadati</taxon>
        <taxon>Spirochaetota</taxon>
        <taxon>Spirochaetia</taxon>
        <taxon>Spirochaetales</taxon>
        <taxon>Treponemataceae</taxon>
        <taxon>Treponema</taxon>
    </lineage>
</organism>
<dbReference type="EC" id="3.4.24.-" evidence="11"/>
<dbReference type="InterPro" id="IPR004387">
    <property type="entry name" value="Pept_M50_Zn"/>
</dbReference>
<keyword evidence="5 11" id="KW-0812">Transmembrane</keyword>
<evidence type="ECO:0000256" key="2">
    <source>
        <dbReference type="ARBA" id="ARBA00004141"/>
    </source>
</evidence>
<evidence type="ECO:0000259" key="12">
    <source>
        <dbReference type="PROSITE" id="PS50106"/>
    </source>
</evidence>
<dbReference type="InterPro" id="IPR001478">
    <property type="entry name" value="PDZ"/>
</dbReference>
<evidence type="ECO:0000256" key="1">
    <source>
        <dbReference type="ARBA" id="ARBA00001947"/>
    </source>
</evidence>
<evidence type="ECO:0000256" key="4">
    <source>
        <dbReference type="ARBA" id="ARBA00022670"/>
    </source>
</evidence>
<dbReference type="RefSeq" id="WP_194075581.1">
    <property type="nucleotide sequence ID" value="NZ_CP061839.1"/>
</dbReference>
<keyword evidence="6 11" id="KW-0378">Hydrolase</keyword>
<dbReference type="PANTHER" id="PTHR42837:SF2">
    <property type="entry name" value="MEMBRANE METALLOPROTEASE ARASP2, CHLOROPLASTIC-RELATED"/>
    <property type="match status" value="1"/>
</dbReference>